<protein>
    <submittedName>
        <fullName evidence="1">Uncharacterized protein</fullName>
    </submittedName>
</protein>
<evidence type="ECO:0000313" key="2">
    <source>
        <dbReference type="Proteomes" id="UP001148662"/>
    </source>
</evidence>
<proteinExistence type="predicted"/>
<sequence length="591" mass="66444">MSLPDFSSYALTPLTADNSDNEAGDDVTPTRSPYRSGRRGPQRGHRRSQTPPTPTKAGGAVVDTDLLISKFRVLRHGPASFGAYDPDSCRTLLDALHVQLPISPIYLFPQRQFLSGTKTPTQTEVNVNIAEQLESIVYAEDMLTPLLDQARDLLSRHKLDWRQKSRETHAFVNAIHPYHTVVGMPPVIHSEKDQEDWFLGMLLRPALLARLEYKGPATIRWNGQHTTPDVCGPYVSSSAGKEGVIPDALIMDGVEILGVAEVKTDRVLLLTAQELLFFHALQRHHIVEEKDKDSGEPSMRPLPGRAIRFVWPTPKKPIQDQQSKILVQVWSQMVAKGCEYAILSSYTHTIFFYKLEKTLYMSNVFSTGSDVRLAMFCWVSLMFGDLDANDLDLPECETSWWKNLEGYAQHKSTAGIIAEPASAQTSADTWARFEIHKKTYHEYVELLSQWESESFRRLTRNSRRASLYSAKFATPSWPAGDSSELLSLELHQVSLEAKRPVLTHAMPPSMNGSSYVCKRSNPTRPAYYEIRFLAPLSGEIGQTLSIPFFHLLVTSVNQGADPVSLPHQHSSPTSVRSPFSVINTWITWDRD</sequence>
<comment type="caution">
    <text evidence="1">The sequence shown here is derived from an EMBL/GenBank/DDBJ whole genome shotgun (WGS) entry which is preliminary data.</text>
</comment>
<keyword evidence="2" id="KW-1185">Reference proteome</keyword>
<organism evidence="1 2">
    <name type="scientific">Phlebia brevispora</name>
    <dbReference type="NCBI Taxonomy" id="194682"/>
    <lineage>
        <taxon>Eukaryota</taxon>
        <taxon>Fungi</taxon>
        <taxon>Dikarya</taxon>
        <taxon>Basidiomycota</taxon>
        <taxon>Agaricomycotina</taxon>
        <taxon>Agaricomycetes</taxon>
        <taxon>Polyporales</taxon>
        <taxon>Meruliaceae</taxon>
        <taxon>Phlebia</taxon>
    </lineage>
</organism>
<dbReference type="Proteomes" id="UP001148662">
    <property type="component" value="Unassembled WGS sequence"/>
</dbReference>
<accession>A0ACC1TB34</accession>
<evidence type="ECO:0000313" key="1">
    <source>
        <dbReference type="EMBL" id="KAJ3557043.1"/>
    </source>
</evidence>
<dbReference type="EMBL" id="JANHOG010000188">
    <property type="protein sequence ID" value="KAJ3557043.1"/>
    <property type="molecule type" value="Genomic_DNA"/>
</dbReference>
<gene>
    <name evidence="1" type="ORF">NM688_g1687</name>
</gene>
<reference evidence="1" key="1">
    <citation type="submission" date="2022-07" db="EMBL/GenBank/DDBJ databases">
        <title>Genome Sequence of Phlebia brevispora.</title>
        <authorList>
            <person name="Buettner E."/>
        </authorList>
    </citation>
    <scope>NUCLEOTIDE SEQUENCE</scope>
    <source>
        <strain evidence="1">MPL23</strain>
    </source>
</reference>
<name>A0ACC1TB34_9APHY</name>